<dbReference type="eggNOG" id="COG3464">
    <property type="taxonomic scope" value="Bacteria"/>
</dbReference>
<proteinExistence type="predicted"/>
<dbReference type="PANTHER" id="PTHR33498:SF1">
    <property type="entry name" value="TRANSPOSASE FOR INSERTION SEQUENCE ELEMENT IS1557"/>
    <property type="match status" value="1"/>
</dbReference>
<evidence type="ECO:0000259" key="3">
    <source>
        <dbReference type="Pfam" id="PF14690"/>
    </source>
</evidence>
<dbReference type="EMBL" id="BA000004">
    <property type="protein sequence ID" value="BAB07471.1"/>
    <property type="molecule type" value="Genomic_DNA"/>
</dbReference>
<feature type="domain" description="Transposase IS204/IS1001/IS1096/IS1165 DDE" evidence="1">
    <location>
        <begin position="208"/>
        <end position="449"/>
    </location>
</feature>
<evidence type="ECO:0000259" key="2">
    <source>
        <dbReference type="Pfam" id="PF13542"/>
    </source>
</evidence>
<dbReference type="HOGENOM" id="CLU_041900_1_1_9"/>
<dbReference type="NCBIfam" id="NF033550">
    <property type="entry name" value="transpos_ISL3"/>
    <property type="match status" value="1"/>
</dbReference>
<evidence type="ECO:0000259" key="1">
    <source>
        <dbReference type="Pfam" id="PF01610"/>
    </source>
</evidence>
<accession>Q9K6H7</accession>
<dbReference type="Pfam" id="PF13542">
    <property type="entry name" value="HTH_Tnp_ISL3"/>
    <property type="match status" value="1"/>
</dbReference>
<dbReference type="Pfam" id="PF14690">
    <property type="entry name" value="Zn_ribbon_ISL3"/>
    <property type="match status" value="1"/>
</dbReference>
<gene>
    <name evidence="4" type="ordered locus">BH3752</name>
</gene>
<name>Q9K6H7_HALH5</name>
<feature type="domain" description="Transposase IS204/IS1001/IS1096/IS1165 zinc-finger" evidence="3">
    <location>
        <begin position="93"/>
        <end position="137"/>
    </location>
</feature>
<dbReference type="PANTHER" id="PTHR33498">
    <property type="entry name" value="TRANSPOSASE FOR INSERTION SEQUENCE ELEMENT IS1557"/>
    <property type="match status" value="1"/>
</dbReference>
<protein>
    <submittedName>
        <fullName evidence="4">Transposase (01)</fullName>
    </submittedName>
</protein>
<organism evidence="4 5">
    <name type="scientific">Halalkalibacterium halodurans (strain ATCC BAA-125 / DSM 18197 / FERM 7344 / JCM 9153 / C-125)</name>
    <name type="common">Bacillus halodurans</name>
    <dbReference type="NCBI Taxonomy" id="272558"/>
    <lineage>
        <taxon>Bacteria</taxon>
        <taxon>Bacillati</taxon>
        <taxon>Bacillota</taxon>
        <taxon>Bacilli</taxon>
        <taxon>Bacillales</taxon>
        <taxon>Bacillaceae</taxon>
        <taxon>Halalkalibacterium (ex Joshi et al. 2022)</taxon>
    </lineage>
</organism>
<evidence type="ECO:0000313" key="5">
    <source>
        <dbReference type="Proteomes" id="UP000001258"/>
    </source>
</evidence>
<dbReference type="SMR" id="Q9K6H7"/>
<dbReference type="InterPro" id="IPR047951">
    <property type="entry name" value="Transpos_ISL3"/>
</dbReference>
<dbReference type="PIR" id="H84118">
    <property type="entry name" value="H84118"/>
</dbReference>
<dbReference type="Proteomes" id="UP000001258">
    <property type="component" value="Chromosome"/>
</dbReference>
<dbReference type="InterPro" id="IPR032877">
    <property type="entry name" value="Transposase_HTH"/>
</dbReference>
<dbReference type="Pfam" id="PF01610">
    <property type="entry name" value="DDE_Tnp_ISL3"/>
    <property type="match status" value="1"/>
</dbReference>
<sequence>MQLKNVQRSYALTLGEKTGSTINVGVFAQKRAKKCTQAPLSIILELSRNKERIGAACTMNFTMDLPGLKGVKVTKMEEREDFIALHVEMPRTPHRCPSCGERTERIHDYRIQKVQHLKLFERWVYLFYRKRRYACRCGKRFAEKACFVERYQRQTVEWNQAFRLRLIQGKNFTDTANQFQTSVTTAMRRFDQLAAPLVKKVDHLPPRIAIDDYKGDTNAGKYQVIIADADTRKPLDILPDRKADTLKRYLQEKGHHVKTVVMDLSYTFKSAVQKALGHPLIIGDPFHFCRYIYWALEGVRRRVQKAFHPYHRKRCKRIKHLFQKEREGLDDKQKKKVERYLELSPDLREAYELKEHFRQWYQEAKMQGREGRMSEVKQGLYAFYRRVEASPLKEFHRAIQTLKNWQTEILNSFAFGLNNGFIEGLNNQTKVIKRNAFGFRRYDRLRNRILLHHQFKHQTFGVG</sequence>
<evidence type="ECO:0000313" key="4">
    <source>
        <dbReference type="EMBL" id="BAB07471.1"/>
    </source>
</evidence>
<dbReference type="InterPro" id="IPR002560">
    <property type="entry name" value="Transposase_DDE"/>
</dbReference>
<feature type="domain" description="Transposase IS204/IS1001/IS1096/IS1165 helix-turn-helix" evidence="2">
    <location>
        <begin position="143"/>
        <end position="193"/>
    </location>
</feature>
<dbReference type="KEGG" id="bha:BH3752"/>
<reference evidence="4 5" key="1">
    <citation type="journal article" date="2000" name="Nucleic Acids Res.">
        <title>Complete genome sequence of the alkaliphilic bacterium Bacillus halodurans and genomic sequence comparison with Bacillus subtilis.</title>
        <authorList>
            <person name="Takami H."/>
            <person name="Nakasone K."/>
            <person name="Takaki Y."/>
            <person name="Maeno G."/>
            <person name="Sasaki R."/>
            <person name="Masui N."/>
            <person name="Fuji F."/>
            <person name="Hirama C."/>
            <person name="Nakamura Y."/>
            <person name="Ogasawara N."/>
            <person name="Kuhara S."/>
            <person name="Horikoshi K."/>
        </authorList>
    </citation>
    <scope>NUCLEOTIDE SEQUENCE [LARGE SCALE GENOMIC DNA]</scope>
    <source>
        <strain evidence="5">ATCC BAA-125 / DSM 18197 / FERM 7344 / JCM 9153 / C-125</strain>
    </source>
</reference>
<keyword evidence="5" id="KW-1185">Reference proteome</keyword>
<dbReference type="AlphaFoldDB" id="Q9K6H7"/>
<dbReference type="InterPro" id="IPR029261">
    <property type="entry name" value="Transposase_Znf"/>
</dbReference>